<dbReference type="AlphaFoldDB" id="A0A2N0ZAV3"/>
<keyword evidence="2" id="KW-1185">Reference proteome</keyword>
<comment type="caution">
    <text evidence="1">The sequence shown here is derived from an EMBL/GenBank/DDBJ whole genome shotgun (WGS) entry which is preliminary data.</text>
</comment>
<dbReference type="EMBL" id="PISD01000062">
    <property type="protein sequence ID" value="PKG26642.1"/>
    <property type="molecule type" value="Genomic_DNA"/>
</dbReference>
<dbReference type="RefSeq" id="WP_066191786.1">
    <property type="nucleotide sequence ID" value="NZ_JARMMB010000007.1"/>
</dbReference>
<gene>
    <name evidence="1" type="ORF">CWS20_23010</name>
</gene>
<dbReference type="Proteomes" id="UP000233343">
    <property type="component" value="Unassembled WGS sequence"/>
</dbReference>
<organism evidence="1 2">
    <name type="scientific">Cytobacillus horneckiae</name>
    <dbReference type="NCBI Taxonomy" id="549687"/>
    <lineage>
        <taxon>Bacteria</taxon>
        <taxon>Bacillati</taxon>
        <taxon>Bacillota</taxon>
        <taxon>Bacilli</taxon>
        <taxon>Bacillales</taxon>
        <taxon>Bacillaceae</taxon>
        <taxon>Cytobacillus</taxon>
    </lineage>
</organism>
<proteinExistence type="predicted"/>
<accession>A0A2N0ZAV3</accession>
<protein>
    <submittedName>
        <fullName evidence="1">Post-transcriptional regulator</fullName>
    </submittedName>
</protein>
<evidence type="ECO:0000313" key="1">
    <source>
        <dbReference type="EMBL" id="PKG26642.1"/>
    </source>
</evidence>
<reference evidence="1 2" key="1">
    <citation type="journal article" date="2010" name="Int. J. Syst. Evol. Microbiol.">
        <title>Bacillus horneckiae sp. nov., isolated from a spacecraft-assembly clean room.</title>
        <authorList>
            <person name="Vaishampayan P."/>
            <person name="Probst A."/>
            <person name="Krishnamurthi S."/>
            <person name="Ghosh S."/>
            <person name="Osman S."/>
            <person name="McDowall A."/>
            <person name="Ruckmani A."/>
            <person name="Mayilraj S."/>
            <person name="Venkateswaran K."/>
        </authorList>
    </citation>
    <scope>NUCLEOTIDE SEQUENCE [LARGE SCALE GENOMIC DNA]</scope>
    <source>
        <strain evidence="2">1PO1SC</strain>
    </source>
</reference>
<sequence>MAKMHAYDIFREEVEPALDVKLNEFRLLGYEQVKADELWSFLIKKKWKTPKSDIRLFEIVEEVLGIKVGEFINFTTVEVYKDTVFSLDNAEEMRELLK</sequence>
<dbReference type="Pfam" id="PF13797">
    <property type="entry name" value="Post_transc_reg"/>
    <property type="match status" value="1"/>
</dbReference>
<name>A0A2N0ZAV3_9BACI</name>
<evidence type="ECO:0000313" key="2">
    <source>
        <dbReference type="Proteomes" id="UP000233343"/>
    </source>
</evidence>
<dbReference type="InterPro" id="IPR025716">
    <property type="entry name" value="Post-transcriptional_regulator"/>
</dbReference>